<gene>
    <name evidence="1" type="ORF">TIFTF001_023280</name>
</gene>
<name>A0AA88DG56_FICCA</name>
<accession>A0AA88DG56</accession>
<protein>
    <submittedName>
        <fullName evidence="1">Uncharacterized protein</fullName>
    </submittedName>
</protein>
<dbReference type="Proteomes" id="UP001187192">
    <property type="component" value="Unassembled WGS sequence"/>
</dbReference>
<comment type="caution">
    <text evidence="1">The sequence shown here is derived from an EMBL/GenBank/DDBJ whole genome shotgun (WGS) entry which is preliminary data.</text>
</comment>
<dbReference type="AlphaFoldDB" id="A0AA88DG56"/>
<evidence type="ECO:0000313" key="2">
    <source>
        <dbReference type="Proteomes" id="UP001187192"/>
    </source>
</evidence>
<dbReference type="EMBL" id="BTGU01000049">
    <property type="protein sequence ID" value="GMN54147.1"/>
    <property type="molecule type" value="Genomic_DNA"/>
</dbReference>
<keyword evidence="2" id="KW-1185">Reference proteome</keyword>
<reference evidence="1" key="1">
    <citation type="submission" date="2023-07" db="EMBL/GenBank/DDBJ databases">
        <title>draft genome sequence of fig (Ficus carica).</title>
        <authorList>
            <person name="Takahashi T."/>
            <person name="Nishimura K."/>
        </authorList>
    </citation>
    <scope>NUCLEOTIDE SEQUENCE</scope>
</reference>
<proteinExistence type="predicted"/>
<organism evidence="1 2">
    <name type="scientific">Ficus carica</name>
    <name type="common">Common fig</name>
    <dbReference type="NCBI Taxonomy" id="3494"/>
    <lineage>
        <taxon>Eukaryota</taxon>
        <taxon>Viridiplantae</taxon>
        <taxon>Streptophyta</taxon>
        <taxon>Embryophyta</taxon>
        <taxon>Tracheophyta</taxon>
        <taxon>Spermatophyta</taxon>
        <taxon>Magnoliopsida</taxon>
        <taxon>eudicotyledons</taxon>
        <taxon>Gunneridae</taxon>
        <taxon>Pentapetalae</taxon>
        <taxon>rosids</taxon>
        <taxon>fabids</taxon>
        <taxon>Rosales</taxon>
        <taxon>Moraceae</taxon>
        <taxon>Ficeae</taxon>
        <taxon>Ficus</taxon>
    </lineage>
</organism>
<evidence type="ECO:0000313" key="1">
    <source>
        <dbReference type="EMBL" id="GMN54147.1"/>
    </source>
</evidence>
<sequence>MASKLLCDVPTCHEGGFGSWFEFDWTSRPNHSVAAHHGKQPTGNVCYKTVENGTADYKDMDPGQIEEDHEASIVFWGMEPCTFDGTQGAAALAEWLHDMETIFRLCHIGAHLQVMLTSQCLIGEARIWWLSLGDP</sequence>